<dbReference type="PIRSF" id="PIRSF006181">
    <property type="entry name" value="EbsC_YbaK"/>
    <property type="match status" value="1"/>
</dbReference>
<organism evidence="6 7">
    <name type="scientific">Candidatus Corynebacterium avicola</name>
    <dbReference type="NCBI Taxonomy" id="2838527"/>
    <lineage>
        <taxon>Bacteria</taxon>
        <taxon>Bacillati</taxon>
        <taxon>Actinomycetota</taxon>
        <taxon>Actinomycetes</taxon>
        <taxon>Mycobacteriales</taxon>
        <taxon>Corynebacteriaceae</taxon>
        <taxon>Corynebacterium</taxon>
    </lineage>
</organism>
<dbReference type="InterPro" id="IPR004369">
    <property type="entry name" value="Prolyl-tRNA_editing_YbaK/EbsC"/>
</dbReference>
<dbReference type="PANTHER" id="PTHR30411">
    <property type="entry name" value="CYTOPLASMIC PROTEIN"/>
    <property type="match status" value="1"/>
</dbReference>
<keyword evidence="2 4" id="KW-0648">Protein biosynthesis</keyword>
<evidence type="ECO:0000259" key="5">
    <source>
        <dbReference type="Pfam" id="PF04073"/>
    </source>
</evidence>
<dbReference type="PANTHER" id="PTHR30411:SF0">
    <property type="entry name" value="CYS-TRNA(PRO)_CYS-TRNA(CYS) DEACYLASE YBAK"/>
    <property type="match status" value="1"/>
</dbReference>
<proteinExistence type="inferred from homology"/>
<dbReference type="InterPro" id="IPR036754">
    <property type="entry name" value="YbaK/aa-tRNA-synt-asso_dom_sf"/>
</dbReference>
<dbReference type="CDD" id="cd00002">
    <property type="entry name" value="YbaK_deacylase"/>
    <property type="match status" value="1"/>
</dbReference>
<dbReference type="SUPFAM" id="SSF55826">
    <property type="entry name" value="YbaK/ProRS associated domain"/>
    <property type="match status" value="1"/>
</dbReference>
<dbReference type="Gene3D" id="3.90.960.10">
    <property type="entry name" value="YbaK/aminoacyl-tRNA synthetase-associated domain"/>
    <property type="match status" value="1"/>
</dbReference>
<dbReference type="GO" id="GO:0006412">
    <property type="term" value="P:translation"/>
    <property type="evidence" value="ECO:0007669"/>
    <property type="project" value="UniProtKB-KW"/>
</dbReference>
<dbReference type="InterPro" id="IPR007214">
    <property type="entry name" value="YbaK/aa-tRNA-synth-assoc-dom"/>
</dbReference>
<comment type="caution">
    <text evidence="6">The sequence shown here is derived from an EMBL/GenBank/DDBJ whole genome shotgun (WGS) entry which is preliminary data.</text>
</comment>
<evidence type="ECO:0000313" key="7">
    <source>
        <dbReference type="Proteomes" id="UP000824190"/>
    </source>
</evidence>
<protein>
    <recommendedName>
        <fullName evidence="4">Cys-tRNA(Pro)/Cys-tRNA(Cys) deacylase</fullName>
        <ecNumber evidence="4">4.2.-.-</ecNumber>
    </recommendedName>
</protein>
<dbReference type="Proteomes" id="UP000824190">
    <property type="component" value="Unassembled WGS sequence"/>
</dbReference>
<dbReference type="EC" id="4.2.-.-" evidence="4"/>
<evidence type="ECO:0000313" key="6">
    <source>
        <dbReference type="EMBL" id="HIW92655.1"/>
    </source>
</evidence>
<reference evidence="6" key="1">
    <citation type="journal article" date="2021" name="PeerJ">
        <title>Extensive microbial diversity within the chicken gut microbiome revealed by metagenomics and culture.</title>
        <authorList>
            <person name="Gilroy R."/>
            <person name="Ravi A."/>
            <person name="Getino M."/>
            <person name="Pursley I."/>
            <person name="Horton D.L."/>
            <person name="Alikhan N.F."/>
            <person name="Baker D."/>
            <person name="Gharbi K."/>
            <person name="Hall N."/>
            <person name="Watson M."/>
            <person name="Adriaenssens E.M."/>
            <person name="Foster-Nyarko E."/>
            <person name="Jarju S."/>
            <person name="Secka A."/>
            <person name="Antonio M."/>
            <person name="Oren A."/>
            <person name="Chaudhuri R.R."/>
            <person name="La Ragione R."/>
            <person name="Hildebrand F."/>
            <person name="Pallen M.J."/>
        </authorList>
    </citation>
    <scope>NUCLEOTIDE SEQUENCE</scope>
    <source>
        <strain evidence="6">CHK32-1732</strain>
    </source>
</reference>
<evidence type="ECO:0000256" key="4">
    <source>
        <dbReference type="PIRNR" id="PIRNR006181"/>
    </source>
</evidence>
<keyword evidence="3 4" id="KW-0456">Lyase</keyword>
<reference evidence="6" key="2">
    <citation type="submission" date="2021-04" db="EMBL/GenBank/DDBJ databases">
        <authorList>
            <person name="Gilroy R."/>
        </authorList>
    </citation>
    <scope>NUCLEOTIDE SEQUENCE</scope>
    <source>
        <strain evidence="6">CHK32-1732</strain>
    </source>
</reference>
<comment type="similarity">
    <text evidence="1 4">Belongs to the prolyl-tRNA editing family. YbaK/EbsC subfamily.</text>
</comment>
<evidence type="ECO:0000256" key="3">
    <source>
        <dbReference type="ARBA" id="ARBA00023239"/>
    </source>
</evidence>
<dbReference type="Pfam" id="PF04073">
    <property type="entry name" value="tRNA_edit"/>
    <property type="match status" value="1"/>
</dbReference>
<accession>A0A9D1UN86</accession>
<feature type="domain" description="YbaK/aminoacyl-tRNA synthetase-associated" evidence="5">
    <location>
        <begin position="45"/>
        <end position="163"/>
    </location>
</feature>
<name>A0A9D1UN86_9CORY</name>
<dbReference type="GO" id="GO:0002161">
    <property type="term" value="F:aminoacyl-tRNA deacylase activity"/>
    <property type="evidence" value="ECO:0007669"/>
    <property type="project" value="InterPro"/>
</dbReference>
<evidence type="ECO:0000256" key="1">
    <source>
        <dbReference type="ARBA" id="ARBA00009798"/>
    </source>
</evidence>
<evidence type="ECO:0000256" key="2">
    <source>
        <dbReference type="ARBA" id="ARBA00022917"/>
    </source>
</evidence>
<dbReference type="EMBL" id="DXGC01000117">
    <property type="protein sequence ID" value="HIW92655.1"/>
    <property type="molecule type" value="Genomic_DNA"/>
</dbReference>
<dbReference type="GO" id="GO:0016829">
    <property type="term" value="F:lyase activity"/>
    <property type="evidence" value="ECO:0007669"/>
    <property type="project" value="UniProtKB-KW"/>
</dbReference>
<dbReference type="NCBIfam" id="TIGR00011">
    <property type="entry name" value="YbaK_EbsC"/>
    <property type="match status" value="1"/>
</dbReference>
<sequence length="176" mass="18001">MEAVSKKKSDHHGATPATLALEKAGTSFTIRTFEHSSGVTDFGAEAADALAAEGYVAERICKTLMVDLTGGPHSGQMAVAIVPVTTSLDLKAVASAFGAKKATMADPTAAERSSGYVVGGISPLGQKKQLPTVLDLSAADHETILVSGGRRGLDIELTPDDLVGTLDATLAPVGRD</sequence>
<gene>
    <name evidence="6" type="primary">ybaK</name>
    <name evidence="6" type="ORF">H9870_13465</name>
</gene>
<dbReference type="AlphaFoldDB" id="A0A9D1UN86"/>